<name>A0A0J8UB90_9MYCO</name>
<protein>
    <submittedName>
        <fullName evidence="1">Uncharacterized protein</fullName>
    </submittedName>
</protein>
<dbReference type="RefSeq" id="WP_048895712.1">
    <property type="nucleotide sequence ID" value="NZ_LFOD01000008.1"/>
</dbReference>
<dbReference type="AlphaFoldDB" id="A0A0J8UB90"/>
<comment type="caution">
    <text evidence="1">The sequence shown here is derived from an EMBL/GenBank/DDBJ whole genome shotgun (WGS) entry which is preliminary data.</text>
</comment>
<gene>
    <name evidence="1" type="ORF">ACT17_11575</name>
</gene>
<accession>A0A0J8UB90</accession>
<proteinExistence type="predicted"/>
<evidence type="ECO:0000313" key="2">
    <source>
        <dbReference type="Proteomes" id="UP000037594"/>
    </source>
</evidence>
<evidence type="ECO:0000313" key="1">
    <source>
        <dbReference type="EMBL" id="KMV18272.1"/>
    </source>
</evidence>
<dbReference type="Proteomes" id="UP000037594">
    <property type="component" value="Unassembled WGS sequence"/>
</dbReference>
<organism evidence="1 2">
    <name type="scientific">Mycolicibacterium conceptionense</name>
    <dbReference type="NCBI Taxonomy" id="451644"/>
    <lineage>
        <taxon>Bacteria</taxon>
        <taxon>Bacillati</taxon>
        <taxon>Actinomycetota</taxon>
        <taxon>Actinomycetes</taxon>
        <taxon>Mycobacteriales</taxon>
        <taxon>Mycobacteriaceae</taxon>
        <taxon>Mycolicibacterium</taxon>
    </lineage>
</organism>
<dbReference type="PATRIC" id="fig|451644.5.peg.2385"/>
<reference evidence="1 2" key="1">
    <citation type="submission" date="2015-06" db="EMBL/GenBank/DDBJ databases">
        <title>Genome sequence of Mycobacterium conceptionense strain MLE.</title>
        <authorList>
            <person name="Greninger A.L."/>
            <person name="Cunningham G."/>
            <person name="Chiu C.Y."/>
            <person name="Miller S."/>
        </authorList>
    </citation>
    <scope>NUCLEOTIDE SEQUENCE [LARGE SCALE GENOMIC DNA]</scope>
    <source>
        <strain evidence="1 2">MLE</strain>
    </source>
</reference>
<sequence length="174" mass="18948">MIERFTGDDADLIIEDRWPHSYNEDQIIASARHHREVVAAEISGAAQPYLNAARTEADTANAGMFAQAVVTKTADHMHLADQSALRHSTVAEHLDTFATAIINAKNRINGAVSTFTADWAKAPQLAQANNWYQHEYNSYRTQLVEAGRASVTAALSDLTAAHDTCSTVLQAALD</sequence>
<dbReference type="EMBL" id="LFOD01000008">
    <property type="protein sequence ID" value="KMV18272.1"/>
    <property type="molecule type" value="Genomic_DNA"/>
</dbReference>